<dbReference type="eggNOG" id="COG0456">
    <property type="taxonomic scope" value="Bacteria"/>
</dbReference>
<dbReference type="Pfam" id="PF00583">
    <property type="entry name" value="Acetyltransf_1"/>
    <property type="match status" value="1"/>
</dbReference>
<organism evidence="4">
    <name type="scientific">Rhodopseudomonas palustris (strain ATCC BAA-98 / CGA009)</name>
    <dbReference type="NCBI Taxonomy" id="258594"/>
    <lineage>
        <taxon>Bacteria</taxon>
        <taxon>Pseudomonadati</taxon>
        <taxon>Pseudomonadota</taxon>
        <taxon>Alphaproteobacteria</taxon>
        <taxon>Hyphomicrobiales</taxon>
        <taxon>Nitrobacteraceae</taxon>
        <taxon>Rhodopseudomonas</taxon>
    </lineage>
</organism>
<feature type="domain" description="N-acetyltransferase" evidence="3">
    <location>
        <begin position="3"/>
        <end position="151"/>
    </location>
</feature>
<dbReference type="GeneID" id="66894529"/>
<dbReference type="Gene3D" id="3.40.630.30">
    <property type="match status" value="1"/>
</dbReference>
<dbReference type="CDD" id="cd04301">
    <property type="entry name" value="NAT_SF"/>
    <property type="match status" value="1"/>
</dbReference>
<name>Q6N4A3_RHOPA</name>
<evidence type="ECO:0000256" key="1">
    <source>
        <dbReference type="ARBA" id="ARBA00022679"/>
    </source>
</evidence>
<reference evidence="4 6" key="2">
    <citation type="journal article" date="2004" name="Nat. Biotechnol.">
        <title>Complete genome sequence of the metabolically versatile photosynthetic bacterium Rhodopseudomonas palustris.</title>
        <authorList>
            <person name="Larimer F.W."/>
            <person name="Chain P."/>
            <person name="Hauser L."/>
            <person name="Lamerdin J."/>
            <person name="Malfatti S."/>
            <person name="Do L."/>
            <person name="Land M.L."/>
            <person name="Pelletier D.A."/>
            <person name="Beatty J.T."/>
            <person name="Lang A.S."/>
            <person name="Tabita F.R."/>
            <person name="Gibson J.L."/>
            <person name="Hanson T.E."/>
            <person name="Bobst C."/>
            <person name="Torres J.L."/>
            <person name="Peres C."/>
            <person name="Harrison F.H."/>
            <person name="Gibson J."/>
            <person name="Harwood C.S."/>
        </authorList>
    </citation>
    <scope>NUCLEOTIDE SEQUENCE [LARGE SCALE GENOMIC DNA]</scope>
    <source>
        <strain evidence="6">ATCC BAA-98 / CGA009</strain>
        <strain evidence="4">CGA009</strain>
    </source>
</reference>
<gene>
    <name evidence="4" type="ordered locus">RPA3436</name>
    <name evidence="5" type="ORF">TX73_017775</name>
</gene>
<dbReference type="GO" id="GO:0016747">
    <property type="term" value="F:acyltransferase activity, transferring groups other than amino-acyl groups"/>
    <property type="evidence" value="ECO:0007669"/>
    <property type="project" value="InterPro"/>
</dbReference>
<dbReference type="PhylomeDB" id="Q6N4A3"/>
<accession>Q6N4A3</accession>
<evidence type="ECO:0000313" key="4">
    <source>
        <dbReference type="EMBL" id="CAE28877.1"/>
    </source>
</evidence>
<evidence type="ECO:0000313" key="5">
    <source>
        <dbReference type="EMBL" id="WCL93605.1"/>
    </source>
</evidence>
<dbReference type="EMBL" id="CP116810">
    <property type="protein sequence ID" value="WCL93605.1"/>
    <property type="molecule type" value="Genomic_DNA"/>
</dbReference>
<dbReference type="Proteomes" id="UP000001426">
    <property type="component" value="Chromosome"/>
</dbReference>
<dbReference type="InterPro" id="IPR000182">
    <property type="entry name" value="GNAT_dom"/>
</dbReference>
<dbReference type="PANTHER" id="PTHR43877:SF2">
    <property type="entry name" value="AMINOALKYLPHOSPHONATE N-ACETYLTRANSFERASE-RELATED"/>
    <property type="match status" value="1"/>
</dbReference>
<dbReference type="InterPro" id="IPR016181">
    <property type="entry name" value="Acyl_CoA_acyltransferase"/>
</dbReference>
<reference evidence="5" key="1">
    <citation type="submission" date="2003-07" db="EMBL/GenBank/DDBJ databases">
        <authorList>
            <consortium name="Rhodopseudomonas genome consortium"/>
            <person name="Larimer F."/>
            <person name="Harwood C."/>
        </authorList>
    </citation>
    <scope>NUCLEOTIDE SEQUENCE</scope>
    <source>
        <strain evidence="5">CGA009</strain>
    </source>
</reference>
<keyword evidence="1 5" id="KW-0808">Transferase</keyword>
<dbReference type="PANTHER" id="PTHR43877">
    <property type="entry name" value="AMINOALKYLPHOSPHONATE N-ACETYLTRANSFERASE-RELATED-RELATED"/>
    <property type="match status" value="1"/>
</dbReference>
<evidence type="ECO:0000259" key="3">
    <source>
        <dbReference type="PROSITE" id="PS51186"/>
    </source>
</evidence>
<dbReference type="EC" id="2.3.1.-" evidence="5"/>
<keyword evidence="2 5" id="KW-0012">Acyltransferase</keyword>
<dbReference type="SUPFAM" id="SSF55729">
    <property type="entry name" value="Acyl-CoA N-acyltransferases (Nat)"/>
    <property type="match status" value="1"/>
</dbReference>
<sequence>MADLIRRGTPADVDAITDLTMLAYSKWLALIGYEPLPMLADYAVAIREHRFDLLEVDGQLAALIETELRDDDLLVVNVAVSPDAQKRGHGRRLMALAEQIATEAGRSTLRLYTNERFEENIRLYASLRYAHERLETRANGARVVHMVKRMGSSLTTSGPYDRSGDRDQS</sequence>
<dbReference type="RefSeq" id="WP_011158978.1">
    <property type="nucleotide sequence ID" value="NZ_CP116810.1"/>
</dbReference>
<dbReference type="STRING" id="258594.RPA3436"/>
<evidence type="ECO:0000313" key="6">
    <source>
        <dbReference type="Proteomes" id="UP000001426"/>
    </source>
</evidence>
<dbReference type="InterPro" id="IPR050832">
    <property type="entry name" value="Bact_Acetyltransf"/>
</dbReference>
<dbReference type="AlphaFoldDB" id="Q6N4A3"/>
<dbReference type="HOGENOM" id="CLU_139687_0_0_5"/>
<protein>
    <submittedName>
        <fullName evidence="4">GCN5-related N-acetyltransferase</fullName>
    </submittedName>
    <submittedName>
        <fullName evidence="5">GNAT family N-acetyltransferase</fullName>
        <ecNumber evidence="5">2.3.1.-</ecNumber>
    </submittedName>
</protein>
<dbReference type="EMBL" id="BX572604">
    <property type="protein sequence ID" value="CAE28877.1"/>
    <property type="molecule type" value="Genomic_DNA"/>
</dbReference>
<dbReference type="PROSITE" id="PS51186">
    <property type="entry name" value="GNAT"/>
    <property type="match status" value="1"/>
</dbReference>
<reference evidence="5" key="3">
    <citation type="submission" date="2022-12" db="EMBL/GenBank/DDBJ databases">
        <title>Complete genome sequence of Rhodopseudomonas palustris CGA0092 and corrections to the R. palustris CGA009 genome sequence.</title>
        <authorList>
            <person name="Mazny B.R."/>
            <person name="Sheff O.F."/>
            <person name="LaSarre B."/>
            <person name="McKinlay A."/>
            <person name="McKinlay J.B."/>
        </authorList>
    </citation>
    <scope>NUCLEOTIDE SEQUENCE</scope>
    <source>
        <strain evidence="5">CGA009</strain>
    </source>
</reference>
<keyword evidence="6" id="KW-1185">Reference proteome</keyword>
<evidence type="ECO:0000256" key="2">
    <source>
        <dbReference type="ARBA" id="ARBA00023315"/>
    </source>
</evidence>
<proteinExistence type="predicted"/>
<dbReference type="KEGG" id="rpa:TX73_017775"/>